<dbReference type="Pfam" id="PF02535">
    <property type="entry name" value="Zip"/>
    <property type="match status" value="1"/>
</dbReference>
<evidence type="ECO:0000256" key="5">
    <source>
        <dbReference type="ARBA" id="ARBA00022833"/>
    </source>
</evidence>
<feature type="transmembrane region" description="Helical" evidence="12">
    <location>
        <begin position="39"/>
        <end position="59"/>
    </location>
</feature>
<comment type="caution">
    <text evidence="13">The sequence shown here is derived from an EMBL/GenBank/DDBJ whole genome shotgun (WGS) entry which is preliminary data.</text>
</comment>
<evidence type="ECO:0000256" key="6">
    <source>
        <dbReference type="ARBA" id="ARBA00022989"/>
    </source>
</evidence>
<feature type="compositionally biased region" description="Polar residues" evidence="11">
    <location>
        <begin position="130"/>
        <end position="152"/>
    </location>
</feature>
<evidence type="ECO:0000256" key="1">
    <source>
        <dbReference type="ARBA" id="ARBA00004651"/>
    </source>
</evidence>
<keyword evidence="6 12" id="KW-1133">Transmembrane helix</keyword>
<dbReference type="GO" id="GO:0005886">
    <property type="term" value="C:plasma membrane"/>
    <property type="evidence" value="ECO:0007669"/>
    <property type="project" value="UniProtKB-SubCell"/>
</dbReference>
<gene>
    <name evidence="13" type="ORF">OFUS_LOCUS19885</name>
</gene>
<protein>
    <recommendedName>
        <fullName evidence="8">Zinc transporter ZIP11</fullName>
    </recommendedName>
    <alternativeName>
        <fullName evidence="9">Solute carrier family 39 member 11</fullName>
    </alternativeName>
    <alternativeName>
        <fullName evidence="10">Zrt- and Irt-like protein 11</fullName>
    </alternativeName>
</protein>
<evidence type="ECO:0000256" key="12">
    <source>
        <dbReference type="SAM" id="Phobius"/>
    </source>
</evidence>
<keyword evidence="5" id="KW-0862">Zinc</keyword>
<dbReference type="PANTHER" id="PTHR11040:SF211">
    <property type="entry name" value="ZINC TRANSPORTER ZIP11"/>
    <property type="match status" value="1"/>
</dbReference>
<evidence type="ECO:0000256" key="9">
    <source>
        <dbReference type="ARBA" id="ARBA00042540"/>
    </source>
</evidence>
<comment type="similarity">
    <text evidence="2">Belongs to the ZIP transporter (TC 2.A.5) family.</text>
</comment>
<dbReference type="InterPro" id="IPR003689">
    <property type="entry name" value="ZIP"/>
</dbReference>
<accession>A0A8S4PQ97</accession>
<comment type="subcellular location">
    <subcellularLocation>
        <location evidence="1">Cell membrane</location>
        <topology evidence="1">Multi-pass membrane protein</topology>
    </subcellularLocation>
</comment>
<reference evidence="13" key="1">
    <citation type="submission" date="2022-03" db="EMBL/GenBank/DDBJ databases">
        <authorList>
            <person name="Martin C."/>
        </authorList>
    </citation>
    <scope>NUCLEOTIDE SEQUENCE</scope>
</reference>
<dbReference type="EMBL" id="CAIIXF020000009">
    <property type="protein sequence ID" value="CAH1795327.1"/>
    <property type="molecule type" value="Genomic_DNA"/>
</dbReference>
<evidence type="ECO:0000256" key="3">
    <source>
        <dbReference type="ARBA" id="ARBA00022475"/>
    </source>
</evidence>
<evidence type="ECO:0000256" key="11">
    <source>
        <dbReference type="SAM" id="MobiDB-lite"/>
    </source>
</evidence>
<evidence type="ECO:0000256" key="7">
    <source>
        <dbReference type="ARBA" id="ARBA00023136"/>
    </source>
</evidence>
<keyword evidence="14" id="KW-1185">Reference proteome</keyword>
<organism evidence="13 14">
    <name type="scientific">Owenia fusiformis</name>
    <name type="common">Polychaete worm</name>
    <dbReference type="NCBI Taxonomy" id="6347"/>
    <lineage>
        <taxon>Eukaryota</taxon>
        <taxon>Metazoa</taxon>
        <taxon>Spiralia</taxon>
        <taxon>Lophotrochozoa</taxon>
        <taxon>Annelida</taxon>
        <taxon>Polychaeta</taxon>
        <taxon>Sedentaria</taxon>
        <taxon>Canalipalpata</taxon>
        <taxon>Sabellida</taxon>
        <taxon>Oweniida</taxon>
        <taxon>Oweniidae</taxon>
        <taxon>Owenia</taxon>
    </lineage>
</organism>
<evidence type="ECO:0000313" key="14">
    <source>
        <dbReference type="Proteomes" id="UP000749559"/>
    </source>
</evidence>
<feature type="transmembrane region" description="Helical" evidence="12">
    <location>
        <begin position="79"/>
        <end position="102"/>
    </location>
</feature>
<dbReference type="Proteomes" id="UP000749559">
    <property type="component" value="Unassembled WGS sequence"/>
</dbReference>
<evidence type="ECO:0000313" key="13">
    <source>
        <dbReference type="EMBL" id="CAH1795327.1"/>
    </source>
</evidence>
<keyword evidence="3" id="KW-1003">Cell membrane</keyword>
<feature type="region of interest" description="Disordered" evidence="11">
    <location>
        <begin position="128"/>
        <end position="177"/>
    </location>
</feature>
<dbReference type="AlphaFoldDB" id="A0A8S4PQ97"/>
<feature type="transmembrane region" description="Helical" evidence="12">
    <location>
        <begin position="256"/>
        <end position="277"/>
    </location>
</feature>
<feature type="transmembrane region" description="Helical" evidence="12">
    <location>
        <begin position="283"/>
        <end position="300"/>
    </location>
</feature>
<evidence type="ECO:0000256" key="2">
    <source>
        <dbReference type="ARBA" id="ARBA00006939"/>
    </source>
</evidence>
<proteinExistence type="inferred from homology"/>
<dbReference type="PANTHER" id="PTHR11040">
    <property type="entry name" value="ZINC/IRON TRANSPORTER"/>
    <property type="match status" value="1"/>
</dbReference>
<evidence type="ECO:0000256" key="10">
    <source>
        <dbReference type="ARBA" id="ARBA00042973"/>
    </source>
</evidence>
<dbReference type="OrthoDB" id="262547at2759"/>
<feature type="transmembrane region" description="Helical" evidence="12">
    <location>
        <begin position="321"/>
        <end position="345"/>
    </location>
</feature>
<name>A0A8S4PQ97_OWEFU</name>
<evidence type="ECO:0000256" key="4">
    <source>
        <dbReference type="ARBA" id="ARBA00022692"/>
    </source>
</evidence>
<dbReference type="GO" id="GO:0005385">
    <property type="term" value="F:zinc ion transmembrane transporter activity"/>
    <property type="evidence" value="ECO:0007669"/>
    <property type="project" value="TreeGrafter"/>
</dbReference>
<keyword evidence="4 12" id="KW-0812">Transmembrane</keyword>
<sequence length="364" mass="38693">MLVGYNPVVQTFFGTLFTWGLTAAGAALVFVFQGGKRKVLDGSLGFAAGVMTAASYWSLLAPAIEMAEQSGMYGAQGQWAFIPVAIGFALGAGFVYGADFLLPYLGINDPNIALAIETGTKYEKEDIPTTVVTENNGTSTVIDSPALNTRSTTQRRKQQSHDSGDVPNYELNSQQDSNTARTSWKRILLLITAITIHNIPEGLAVGVGFGAVGKTASATFENARNLAIGIGIQNFPEGLAVSLPLRASGMSMLKSFWYGQLSGMVEPVAGIFGALAVVIAEPILPYALAFAAGAMIYVVFDDIIPEAQICGNGKLASLGGIVGFILNFKVSRCTLTMVTVSYFIYLYQKQTSMKIVTSVEMLTL</sequence>
<evidence type="ECO:0000256" key="8">
    <source>
        <dbReference type="ARBA" id="ARBA00040593"/>
    </source>
</evidence>
<feature type="transmembrane region" description="Helical" evidence="12">
    <location>
        <begin position="12"/>
        <end position="32"/>
    </location>
</feature>
<keyword evidence="7 12" id="KW-0472">Membrane</keyword>